<protein>
    <submittedName>
        <fullName evidence="1">Uncharacterized protein</fullName>
    </submittedName>
</protein>
<proteinExistence type="predicted"/>
<reference evidence="1" key="1">
    <citation type="journal article" date="2020" name="mSystems">
        <title>Genome- and Community-Level Interaction Insights into Carbon Utilization and Element Cycling Functions of Hydrothermarchaeota in Hydrothermal Sediment.</title>
        <authorList>
            <person name="Zhou Z."/>
            <person name="Liu Y."/>
            <person name="Xu W."/>
            <person name="Pan J."/>
            <person name="Luo Z.H."/>
            <person name="Li M."/>
        </authorList>
    </citation>
    <scope>NUCLEOTIDE SEQUENCE [LARGE SCALE GENOMIC DNA]</scope>
    <source>
        <strain evidence="1">HyVt-26</strain>
    </source>
</reference>
<dbReference type="EMBL" id="DRCV01000148">
    <property type="protein sequence ID" value="HDK38032.1"/>
    <property type="molecule type" value="Genomic_DNA"/>
</dbReference>
<dbReference type="AlphaFoldDB" id="A0A831NTH4"/>
<gene>
    <name evidence="1" type="ORF">ENG92_03340</name>
</gene>
<comment type="caution">
    <text evidence="1">The sequence shown here is derived from an EMBL/GenBank/DDBJ whole genome shotgun (WGS) entry which is preliminary data.</text>
</comment>
<name>A0A831NTH4_9GAMM</name>
<dbReference type="Proteomes" id="UP000885822">
    <property type="component" value="Unassembled WGS sequence"/>
</dbReference>
<sequence>MALTENSVIPAHAGIQEAGQFLDSGLRQNDGYRGQSVLPFGCQVNIITEDAYREQQEKSGVIGEAWQGVANRGLLLPRIFRQEKQSCCVSFSNTALGMTAMDGGNAGNVGNISSALPSQHKHISIEEYCSRHPCLRSISTSLCKKKAPEGANPKGGKG</sequence>
<accession>A0A831NTH4</accession>
<organism evidence="1">
    <name type="scientific">Thiolapillus brandeum</name>
    <dbReference type="NCBI Taxonomy" id="1076588"/>
    <lineage>
        <taxon>Bacteria</taxon>
        <taxon>Pseudomonadati</taxon>
        <taxon>Pseudomonadota</taxon>
        <taxon>Gammaproteobacteria</taxon>
        <taxon>Chromatiales</taxon>
        <taxon>Sedimenticolaceae</taxon>
        <taxon>Thiolapillus</taxon>
    </lineage>
</organism>
<evidence type="ECO:0000313" key="1">
    <source>
        <dbReference type="EMBL" id="HDK38032.1"/>
    </source>
</evidence>